<dbReference type="InterPro" id="IPR050066">
    <property type="entry name" value="UvrABC_protein_C"/>
</dbReference>
<evidence type="ECO:0000256" key="5">
    <source>
        <dbReference type="ARBA" id="ARBA00023204"/>
    </source>
</evidence>
<keyword evidence="6" id="KW-0742">SOS response</keyword>
<dbReference type="GO" id="GO:0009380">
    <property type="term" value="C:excinuclease repair complex"/>
    <property type="evidence" value="ECO:0007669"/>
    <property type="project" value="TreeGrafter"/>
</dbReference>
<evidence type="ECO:0000256" key="6">
    <source>
        <dbReference type="ARBA" id="ARBA00023236"/>
    </source>
</evidence>
<evidence type="ECO:0000256" key="4">
    <source>
        <dbReference type="ARBA" id="ARBA00022881"/>
    </source>
</evidence>
<evidence type="ECO:0000256" key="3">
    <source>
        <dbReference type="ARBA" id="ARBA00022769"/>
    </source>
</evidence>
<evidence type="ECO:0000313" key="8">
    <source>
        <dbReference type="EMBL" id="SEH05091.1"/>
    </source>
</evidence>
<keyword evidence="3" id="KW-0228">DNA excision</keyword>
<reference evidence="8 9" key="1">
    <citation type="submission" date="2016-10" db="EMBL/GenBank/DDBJ databases">
        <authorList>
            <person name="de Groot N.N."/>
        </authorList>
    </citation>
    <scope>NUCLEOTIDE SEQUENCE [LARGE SCALE GENOMIC DNA]</scope>
    <source>
        <strain evidence="8">MBHS1</strain>
    </source>
</reference>
<organism evidence="8 9">
    <name type="scientific">Candidatus Venteria ishoeyi</name>
    <dbReference type="NCBI Taxonomy" id="1899563"/>
    <lineage>
        <taxon>Bacteria</taxon>
        <taxon>Pseudomonadati</taxon>
        <taxon>Pseudomonadota</taxon>
        <taxon>Gammaproteobacteria</taxon>
        <taxon>Thiotrichales</taxon>
        <taxon>Thiotrichaceae</taxon>
        <taxon>Venteria</taxon>
    </lineage>
</organism>
<dbReference type="Pfam" id="PF01541">
    <property type="entry name" value="GIY-YIG"/>
    <property type="match status" value="1"/>
</dbReference>
<gene>
    <name evidence="8" type="primary">uvrC_2</name>
    <name evidence="8" type="ORF">MBHS_00944</name>
</gene>
<name>A0A1H6F6R1_9GAMM</name>
<dbReference type="InterPro" id="IPR035901">
    <property type="entry name" value="GIY-YIG_endonuc_sf"/>
</dbReference>
<dbReference type="PANTHER" id="PTHR30562">
    <property type="entry name" value="UVRC/OXIDOREDUCTASE"/>
    <property type="match status" value="1"/>
</dbReference>
<sequence length="123" mass="14452">MNELLETTLKNLPHCPGVYKMMNSEGTVIYVGKAKDLAKRVRSYFQSKDHTIRIRKLIENIVDIQWIEVNSELEAFLLETNLIKEIMPKYNILMKDGKNFCYLKISLADIYPRVSIIRQMKKD</sequence>
<dbReference type="SMART" id="SM00465">
    <property type="entry name" value="GIYc"/>
    <property type="match status" value="1"/>
</dbReference>
<keyword evidence="5" id="KW-0234">DNA repair</keyword>
<dbReference type="PANTHER" id="PTHR30562:SF1">
    <property type="entry name" value="UVRABC SYSTEM PROTEIN C"/>
    <property type="match status" value="1"/>
</dbReference>
<dbReference type="Proteomes" id="UP000236724">
    <property type="component" value="Unassembled WGS sequence"/>
</dbReference>
<dbReference type="FunFam" id="3.40.1440.10:FF:000001">
    <property type="entry name" value="UvrABC system protein C"/>
    <property type="match status" value="1"/>
</dbReference>
<evidence type="ECO:0000259" key="7">
    <source>
        <dbReference type="PROSITE" id="PS50164"/>
    </source>
</evidence>
<keyword evidence="4" id="KW-0267">Excision nuclease</keyword>
<evidence type="ECO:0000256" key="2">
    <source>
        <dbReference type="ARBA" id="ARBA00022763"/>
    </source>
</evidence>
<dbReference type="EMBL" id="FMSV02000156">
    <property type="protein sequence ID" value="SEH05091.1"/>
    <property type="molecule type" value="Genomic_DNA"/>
</dbReference>
<dbReference type="AlphaFoldDB" id="A0A1H6F6R1"/>
<dbReference type="GO" id="GO:0009432">
    <property type="term" value="P:SOS response"/>
    <property type="evidence" value="ECO:0007669"/>
    <property type="project" value="UniProtKB-KW"/>
</dbReference>
<dbReference type="GO" id="GO:0006289">
    <property type="term" value="P:nucleotide-excision repair"/>
    <property type="evidence" value="ECO:0007669"/>
    <property type="project" value="InterPro"/>
</dbReference>
<dbReference type="OrthoDB" id="9803913at2"/>
<keyword evidence="2" id="KW-0227">DNA damage</keyword>
<accession>A0A1H6F6R1</accession>
<dbReference type="CDD" id="cd10434">
    <property type="entry name" value="GIY-YIG_UvrC_Cho"/>
    <property type="match status" value="1"/>
</dbReference>
<dbReference type="GO" id="GO:0004518">
    <property type="term" value="F:nuclease activity"/>
    <property type="evidence" value="ECO:0007669"/>
    <property type="project" value="UniProtKB-KW"/>
</dbReference>
<dbReference type="PROSITE" id="PS50164">
    <property type="entry name" value="GIY_YIG"/>
    <property type="match status" value="1"/>
</dbReference>
<keyword evidence="1" id="KW-0963">Cytoplasm</keyword>
<keyword evidence="9" id="KW-1185">Reference proteome</keyword>
<dbReference type="InterPro" id="IPR047296">
    <property type="entry name" value="GIY-YIG_UvrC_Cho"/>
</dbReference>
<protein>
    <submittedName>
        <fullName evidence="8">UvrABC system protein C</fullName>
    </submittedName>
</protein>
<evidence type="ECO:0000313" key="9">
    <source>
        <dbReference type="Proteomes" id="UP000236724"/>
    </source>
</evidence>
<evidence type="ECO:0000256" key="1">
    <source>
        <dbReference type="ARBA" id="ARBA00022490"/>
    </source>
</evidence>
<dbReference type="InterPro" id="IPR000305">
    <property type="entry name" value="GIY-YIG_endonuc"/>
</dbReference>
<dbReference type="RefSeq" id="WP_103919073.1">
    <property type="nucleotide sequence ID" value="NZ_FMSV02000156.1"/>
</dbReference>
<dbReference type="SUPFAM" id="SSF82771">
    <property type="entry name" value="GIY-YIG endonuclease"/>
    <property type="match status" value="1"/>
</dbReference>
<dbReference type="Gene3D" id="3.40.1440.10">
    <property type="entry name" value="GIY-YIG endonuclease"/>
    <property type="match status" value="1"/>
</dbReference>
<feature type="domain" description="GIY-YIG" evidence="7">
    <location>
        <begin position="14"/>
        <end position="92"/>
    </location>
</feature>
<proteinExistence type="predicted"/>